<proteinExistence type="predicted"/>
<dbReference type="EMBL" id="CM045771">
    <property type="protein sequence ID" value="KAI7989711.1"/>
    <property type="molecule type" value="Genomic_DNA"/>
</dbReference>
<keyword evidence="2" id="KW-1185">Reference proteome</keyword>
<evidence type="ECO:0000313" key="1">
    <source>
        <dbReference type="EMBL" id="KAI7989711.1"/>
    </source>
</evidence>
<comment type="caution">
    <text evidence="1">The sequence shown here is derived from an EMBL/GenBank/DDBJ whole genome shotgun (WGS) entry which is preliminary data.</text>
</comment>
<organism evidence="1 2">
    <name type="scientific">Camellia lanceoleosa</name>
    <dbReference type="NCBI Taxonomy" id="1840588"/>
    <lineage>
        <taxon>Eukaryota</taxon>
        <taxon>Viridiplantae</taxon>
        <taxon>Streptophyta</taxon>
        <taxon>Embryophyta</taxon>
        <taxon>Tracheophyta</taxon>
        <taxon>Spermatophyta</taxon>
        <taxon>Magnoliopsida</taxon>
        <taxon>eudicotyledons</taxon>
        <taxon>Gunneridae</taxon>
        <taxon>Pentapetalae</taxon>
        <taxon>asterids</taxon>
        <taxon>Ericales</taxon>
        <taxon>Theaceae</taxon>
        <taxon>Camellia</taxon>
    </lineage>
</organism>
<gene>
    <name evidence="1" type="ORF">LOK49_LG13G02272</name>
</gene>
<evidence type="ECO:0000313" key="2">
    <source>
        <dbReference type="Proteomes" id="UP001060215"/>
    </source>
</evidence>
<reference evidence="1 2" key="1">
    <citation type="journal article" date="2022" name="Plant J.">
        <title>Chromosome-level genome of Camellia lanceoleosa provides a valuable resource for understanding genome evolution and self-incompatibility.</title>
        <authorList>
            <person name="Gong W."/>
            <person name="Xiao S."/>
            <person name="Wang L."/>
            <person name="Liao Z."/>
            <person name="Chang Y."/>
            <person name="Mo W."/>
            <person name="Hu G."/>
            <person name="Li W."/>
            <person name="Zhao G."/>
            <person name="Zhu H."/>
            <person name="Hu X."/>
            <person name="Ji K."/>
            <person name="Xiang X."/>
            <person name="Song Q."/>
            <person name="Yuan D."/>
            <person name="Jin S."/>
            <person name="Zhang L."/>
        </authorList>
    </citation>
    <scope>NUCLEOTIDE SEQUENCE [LARGE SCALE GENOMIC DNA]</scope>
    <source>
        <strain evidence="1">SQ_2022a</strain>
    </source>
</reference>
<dbReference type="Proteomes" id="UP001060215">
    <property type="component" value="Chromosome 14"/>
</dbReference>
<accession>A0ACC0FLP5</accession>
<name>A0ACC0FLP5_9ERIC</name>
<sequence length="273" mass="30014">MNGSILESIGLEIFGVMAPVSICMLLVVLLVYSLSSSSSSIAAAPIRTATNLVYLETPSDSATQKLKGALLNALVFVIIIFIVTFLLVLLYYYNFTNFLKNYTRFSAFFVLAAIGCSIFLSIIQHFLIPIDSITCFVLLLNFTVVGVLFVFSRAIPIFLKQGFMVTLGIIVAAWFINLAKWTTWVLLTALAWYDLVAVLAPGGLLKILVKLASSRDKELSALVYEARPTMVGGFFYFRSVELQVVPRNNESDLENSDYTAVAIRNQSEVGIGG</sequence>
<protein>
    <submittedName>
        <fullName evidence="1">Presenilin-like protein</fullName>
    </submittedName>
</protein>